<evidence type="ECO:0000313" key="1">
    <source>
        <dbReference type="EMBL" id="KAK6501994.1"/>
    </source>
</evidence>
<reference evidence="1 2" key="1">
    <citation type="submission" date="2023-08" db="EMBL/GenBank/DDBJ databases">
        <authorList>
            <person name="Palmer J.M."/>
        </authorList>
    </citation>
    <scope>NUCLEOTIDE SEQUENCE [LARGE SCALE GENOMIC DNA]</scope>
    <source>
        <strain evidence="1 2">TWF481</strain>
    </source>
</reference>
<comment type="caution">
    <text evidence="1">The sequence shown here is derived from an EMBL/GenBank/DDBJ whole genome shotgun (WGS) entry which is preliminary data.</text>
</comment>
<sequence length="345" mass="38834">MAVDIRAREAVDAVINILSTKLPVELALDIVELAEYYPYTILGSRSGTDRASYDYYHGATPRVYLVVQIPFLNPNNEGNSGGSDIQHPAVEGQRGPGKRVVQKIIFRTTSHDQGWGGETGCRGTYNGVFSWLSAEIWRKKTENYRDDMKTALASQAKSVEANGGDINDEGTYHHWGLHHGYTKIGDEEDKDEIEEEYIEYAGYDEYEEGEEGEEPRLVGRTTLPPGDEGWIQKTIRAAKPDYYKVGCWVLQRNVCAKSENTDHEIVWDAAVDGPGPELEKWGNDEYKDENGRPMATGWVENGRVANSTFVKELREGDEVRVVMMAYFGGWSCTAEHCEVECWWAV</sequence>
<protein>
    <submittedName>
        <fullName evidence="1">Uncharacterized protein</fullName>
    </submittedName>
</protein>
<name>A0AAV9W5W0_9PEZI</name>
<organism evidence="1 2">
    <name type="scientific">Arthrobotrys musiformis</name>
    <dbReference type="NCBI Taxonomy" id="47236"/>
    <lineage>
        <taxon>Eukaryota</taxon>
        <taxon>Fungi</taxon>
        <taxon>Dikarya</taxon>
        <taxon>Ascomycota</taxon>
        <taxon>Pezizomycotina</taxon>
        <taxon>Orbiliomycetes</taxon>
        <taxon>Orbiliales</taxon>
        <taxon>Orbiliaceae</taxon>
        <taxon>Arthrobotrys</taxon>
    </lineage>
</organism>
<dbReference type="EMBL" id="JAVHJL010000006">
    <property type="protein sequence ID" value="KAK6501994.1"/>
    <property type="molecule type" value="Genomic_DNA"/>
</dbReference>
<proteinExistence type="predicted"/>
<accession>A0AAV9W5W0</accession>
<keyword evidence="2" id="KW-1185">Reference proteome</keyword>
<dbReference type="Proteomes" id="UP001370758">
    <property type="component" value="Unassembled WGS sequence"/>
</dbReference>
<evidence type="ECO:0000313" key="2">
    <source>
        <dbReference type="Proteomes" id="UP001370758"/>
    </source>
</evidence>
<dbReference type="AlphaFoldDB" id="A0AAV9W5W0"/>
<gene>
    <name evidence="1" type="ORF">TWF481_009812</name>
</gene>